<dbReference type="AlphaFoldDB" id="A0A432CXY3"/>
<organism evidence="5 6">
    <name type="scientific">Vibrio aquaticus</name>
    <dbReference type="NCBI Taxonomy" id="2496559"/>
    <lineage>
        <taxon>Bacteria</taxon>
        <taxon>Pseudomonadati</taxon>
        <taxon>Pseudomonadota</taxon>
        <taxon>Gammaproteobacteria</taxon>
        <taxon>Vibrionales</taxon>
        <taxon>Vibrionaceae</taxon>
        <taxon>Vibrio</taxon>
    </lineage>
</organism>
<evidence type="ECO:0000313" key="6">
    <source>
        <dbReference type="Proteomes" id="UP000268973"/>
    </source>
</evidence>
<keyword evidence="3" id="KW-0325">Glycoprotein</keyword>
<dbReference type="PANTHER" id="PTHR36220:SF1">
    <property type="entry name" value="GAMMA TUBULIN COMPLEX COMPONENT C-TERMINAL DOMAIN-CONTAINING PROTEIN"/>
    <property type="match status" value="1"/>
</dbReference>
<keyword evidence="5" id="KW-0401">Integrin</keyword>
<dbReference type="OrthoDB" id="9782766at2"/>
<evidence type="ECO:0000256" key="2">
    <source>
        <dbReference type="ARBA" id="ARBA00022737"/>
    </source>
</evidence>
<keyword evidence="6" id="KW-1185">Reference proteome</keyword>
<evidence type="ECO:0000313" key="5">
    <source>
        <dbReference type="EMBL" id="RTZ15239.1"/>
    </source>
</evidence>
<dbReference type="SUPFAM" id="SSF50965">
    <property type="entry name" value="Galactose oxidase, central domain"/>
    <property type="match status" value="1"/>
</dbReference>
<feature type="chain" id="PRO_5019041602" evidence="4">
    <location>
        <begin position="23"/>
        <end position="592"/>
    </location>
</feature>
<gene>
    <name evidence="5" type="ORF">EJ063_12310</name>
</gene>
<evidence type="ECO:0000256" key="1">
    <source>
        <dbReference type="ARBA" id="ARBA00022729"/>
    </source>
</evidence>
<dbReference type="PROSITE" id="PS51257">
    <property type="entry name" value="PROKAR_LIPOPROTEIN"/>
    <property type="match status" value="1"/>
</dbReference>
<dbReference type="InterPro" id="IPR013517">
    <property type="entry name" value="FG-GAP"/>
</dbReference>
<accession>A0A432CXY3</accession>
<evidence type="ECO:0000256" key="3">
    <source>
        <dbReference type="ARBA" id="ARBA00023180"/>
    </source>
</evidence>
<name>A0A432CXY3_9VIBR</name>
<reference evidence="5 6" key="1">
    <citation type="submission" date="2018-12" db="EMBL/GenBank/DDBJ databases">
        <title>Vibrio sp. isolated from China Sea.</title>
        <authorList>
            <person name="Li Y."/>
        </authorList>
    </citation>
    <scope>NUCLEOTIDE SEQUENCE [LARGE SCALE GENOMIC DNA]</scope>
    <source>
        <strain evidence="5 6">BEI207</strain>
    </source>
</reference>
<sequence length="592" mass="62032">MKTVLISIFCCFLVACSDADQAFPSPELSLNNTQMKTFEFSWDGVEGATHYTLWENVDGQSGFTQVSPIIQPDENTFTLSVPLFARTDAQYMLRTCKPSACVYSTAVGISGNLVDSIGYFKASNTDIDDEFGTSVALSKDGKTLAVSAIHEDSDSQGIDGLDNNDGDNSGAVYVFANQDGEWHQQAYIKADNADNKDQFGTSIALSADGNTLVVGAKYEDSDAKGINGDGSNNSRAKSGAVYVFERDSDGVWTQHSYIKASEPDVADEFGWQVALSDDGATLAVAAIEEDSNATGVGGDDADNSMTETGAVYVFALNNYIWSQQAYIKATVTSDNGDMFGYALDLSGDGNTLAVGSISESSDATGIDGDQANDNLSNSGAVYIYTRSGQVWTPGSYIKASNTGLADKFGSSISLSQDGSTLSVGAFGEGSSSSGIGGNQLDNFAPQSGAVYIFGFDGAWQQHAYIKASNMVDIQDSFGFSNALSDDGMQLVVGAYFEGSSSVGLEGNPGDNSAIKSGAVYSYYLDTNGTWVEGAYIKAPNTDAEDRFGRSLALSGDGSTLAVSSIEEQSGATGIGGDAEDNSVSKSGAVYLY</sequence>
<comment type="caution">
    <text evidence="5">The sequence shown here is derived from an EMBL/GenBank/DDBJ whole genome shotgun (WGS) entry which is preliminary data.</text>
</comment>
<feature type="signal peptide" evidence="4">
    <location>
        <begin position="1"/>
        <end position="22"/>
    </location>
</feature>
<dbReference type="Gene3D" id="2.130.10.130">
    <property type="entry name" value="Integrin alpha, N-terminal"/>
    <property type="match status" value="2"/>
</dbReference>
<dbReference type="InterPro" id="IPR013519">
    <property type="entry name" value="Int_alpha_beta-p"/>
</dbReference>
<dbReference type="Pfam" id="PF14312">
    <property type="entry name" value="FG-GAP_2"/>
    <property type="match status" value="4"/>
</dbReference>
<dbReference type="InterPro" id="IPR028994">
    <property type="entry name" value="Integrin_alpha_N"/>
</dbReference>
<keyword evidence="1 4" id="KW-0732">Signal</keyword>
<dbReference type="GO" id="GO:0007229">
    <property type="term" value="P:integrin-mediated signaling pathway"/>
    <property type="evidence" value="ECO:0007669"/>
    <property type="project" value="UniProtKB-KW"/>
</dbReference>
<dbReference type="EMBL" id="RXZH01000005">
    <property type="protein sequence ID" value="RTZ15239.1"/>
    <property type="molecule type" value="Genomic_DNA"/>
</dbReference>
<evidence type="ECO:0000256" key="4">
    <source>
        <dbReference type="SAM" id="SignalP"/>
    </source>
</evidence>
<proteinExistence type="predicted"/>
<keyword evidence="2" id="KW-0677">Repeat</keyword>
<dbReference type="InterPro" id="IPR011043">
    <property type="entry name" value="Gal_Oxase/kelch_b-propeller"/>
</dbReference>
<dbReference type="RefSeq" id="WP_126574579.1">
    <property type="nucleotide sequence ID" value="NZ_RXZH01000005.1"/>
</dbReference>
<protein>
    <submittedName>
        <fullName evidence="5">Integrin</fullName>
    </submittedName>
</protein>
<dbReference type="SMART" id="SM00191">
    <property type="entry name" value="Int_alpha"/>
    <property type="match status" value="6"/>
</dbReference>
<dbReference type="PANTHER" id="PTHR36220">
    <property type="entry name" value="UNNAMED PRODUCT"/>
    <property type="match status" value="1"/>
</dbReference>
<dbReference type="Proteomes" id="UP000268973">
    <property type="component" value="Unassembled WGS sequence"/>
</dbReference>